<gene>
    <name evidence="1" type="ORF">N783_02710</name>
</gene>
<dbReference type="EMBL" id="AVPF01000099">
    <property type="protein sequence ID" value="KGX83541.1"/>
    <property type="molecule type" value="Genomic_DNA"/>
</dbReference>
<evidence type="ECO:0000313" key="2">
    <source>
        <dbReference type="Proteomes" id="UP000030403"/>
    </source>
</evidence>
<organism evidence="1 2">
    <name type="scientific">Pontibacillus marinus BH030004 = DSM 16465</name>
    <dbReference type="NCBI Taxonomy" id="1385511"/>
    <lineage>
        <taxon>Bacteria</taxon>
        <taxon>Bacillati</taxon>
        <taxon>Bacillota</taxon>
        <taxon>Bacilli</taxon>
        <taxon>Bacillales</taxon>
        <taxon>Bacillaceae</taxon>
        <taxon>Pontibacillus</taxon>
    </lineage>
</organism>
<evidence type="ECO:0000313" key="1">
    <source>
        <dbReference type="EMBL" id="KGX83541.1"/>
    </source>
</evidence>
<name>A0A0A5FS20_9BACI</name>
<dbReference type="Proteomes" id="UP000030403">
    <property type="component" value="Unassembled WGS sequence"/>
</dbReference>
<reference evidence="1 2" key="1">
    <citation type="submission" date="2013-08" db="EMBL/GenBank/DDBJ databases">
        <authorList>
            <person name="Huang J."/>
            <person name="Wang G."/>
        </authorList>
    </citation>
    <scope>NUCLEOTIDE SEQUENCE [LARGE SCALE GENOMIC DNA]</scope>
    <source>
        <strain evidence="1 2">BH030004</strain>
    </source>
</reference>
<dbReference type="RefSeq" id="WP_169449763.1">
    <property type="nucleotide sequence ID" value="NZ_AULJ01000079.1"/>
</dbReference>
<accession>A0A0A5FS20</accession>
<keyword evidence="2" id="KW-1185">Reference proteome</keyword>
<protein>
    <submittedName>
        <fullName evidence="1">Uncharacterized protein</fullName>
    </submittedName>
</protein>
<comment type="caution">
    <text evidence="1">The sequence shown here is derived from an EMBL/GenBank/DDBJ whole genome shotgun (WGS) entry which is preliminary data.</text>
</comment>
<sequence length="53" mass="6161">MKELVGYCTKCEQEVFCLNGFLEGEVTNEKEIICYKCLEEKDKKTPRPNDQGE</sequence>
<proteinExistence type="predicted"/>
<dbReference type="AlphaFoldDB" id="A0A0A5FS20"/>